<accession>A0A0F5I0M3</accession>
<keyword evidence="2" id="KW-0812">Transmembrane</keyword>
<feature type="transmembrane region" description="Helical" evidence="2">
    <location>
        <begin position="67"/>
        <end position="87"/>
    </location>
</feature>
<dbReference type="OrthoDB" id="2605371at2"/>
<dbReference type="EMBL" id="JWIR02000043">
    <property type="protein sequence ID" value="KKB39046.1"/>
    <property type="molecule type" value="Genomic_DNA"/>
</dbReference>
<dbReference type="Proteomes" id="UP000031563">
    <property type="component" value="Unassembled WGS sequence"/>
</dbReference>
<dbReference type="RefSeq" id="WP_039238387.1">
    <property type="nucleotide sequence ID" value="NZ_JWIR02000043.1"/>
</dbReference>
<evidence type="ECO:0000256" key="2">
    <source>
        <dbReference type="SAM" id="Phobius"/>
    </source>
</evidence>
<feature type="compositionally biased region" description="Low complexity" evidence="1">
    <location>
        <begin position="189"/>
        <end position="198"/>
    </location>
</feature>
<sequence>MENIQQFYSISLAEFWSLYKVSIFMSLLGALIAHYVRKGTVQVPFLVIPYRKGKWTKKAVSLNVRRVWYRPLSFIFTIVDFLLFIVGMRWDEEQAKRRIYFELGFLGDVLIGVGAGILSKTALQVTDIESIYAEVSAALLAGIAGLAYIRERQRKNSEPPPPCQCCCCENCKEPPAEPPPPPEPPPPNNACGPSSNEP</sequence>
<keyword evidence="2" id="KW-0472">Membrane</keyword>
<feature type="transmembrane region" description="Helical" evidence="2">
    <location>
        <begin position="99"/>
        <end position="119"/>
    </location>
</feature>
<feature type="transmembrane region" description="Helical" evidence="2">
    <location>
        <begin position="12"/>
        <end position="36"/>
    </location>
</feature>
<name>A0A0F5HQT2_BACTR</name>
<feature type="compositionally biased region" description="Pro residues" evidence="1">
    <location>
        <begin position="176"/>
        <end position="188"/>
    </location>
</feature>
<evidence type="ECO:0000256" key="1">
    <source>
        <dbReference type="SAM" id="MobiDB-lite"/>
    </source>
</evidence>
<proteinExistence type="predicted"/>
<evidence type="ECO:0000313" key="3">
    <source>
        <dbReference type="EMBL" id="KKB39046.1"/>
    </source>
</evidence>
<comment type="caution">
    <text evidence="3">The sequence shown here is derived from an EMBL/GenBank/DDBJ whole genome shotgun (WGS) entry which is preliminary data.</text>
</comment>
<keyword evidence="2" id="KW-1133">Transmembrane helix</keyword>
<dbReference type="AlphaFoldDB" id="A0A0F5HQT2"/>
<accession>A0A0F5HQT2</accession>
<keyword evidence="4" id="KW-1185">Reference proteome</keyword>
<gene>
    <name evidence="3" type="ORF">QY95_02486</name>
</gene>
<organism evidence="3 4">
    <name type="scientific">Bacillus thermotolerans</name>
    <name type="common">Quasibacillus thermotolerans</name>
    <dbReference type="NCBI Taxonomy" id="1221996"/>
    <lineage>
        <taxon>Bacteria</taxon>
        <taxon>Bacillati</taxon>
        <taxon>Bacillota</taxon>
        <taxon>Bacilli</taxon>
        <taxon>Bacillales</taxon>
        <taxon>Bacillaceae</taxon>
        <taxon>Bacillus</taxon>
    </lineage>
</organism>
<reference evidence="3" key="1">
    <citation type="submission" date="2015-02" db="EMBL/GenBank/DDBJ databases">
        <title>Genome Assembly of Bacillaceae bacterium MTCC 8252.</title>
        <authorList>
            <person name="Verma A."/>
            <person name="Khatri I."/>
            <person name="Mual P."/>
            <person name="Subramanian S."/>
            <person name="Krishnamurthi S."/>
        </authorList>
    </citation>
    <scope>NUCLEOTIDE SEQUENCE [LARGE SCALE GENOMIC DNA]</scope>
    <source>
        <strain evidence="3">MTCC 8252</strain>
    </source>
</reference>
<feature type="region of interest" description="Disordered" evidence="1">
    <location>
        <begin position="173"/>
        <end position="198"/>
    </location>
</feature>
<evidence type="ECO:0000313" key="4">
    <source>
        <dbReference type="Proteomes" id="UP000031563"/>
    </source>
</evidence>
<feature type="transmembrane region" description="Helical" evidence="2">
    <location>
        <begin position="131"/>
        <end position="149"/>
    </location>
</feature>
<protein>
    <submittedName>
        <fullName evidence="3">Uncharacterized protein</fullName>
    </submittedName>
</protein>